<organism evidence="5 6">
    <name type="scientific">Caballeronia choica</name>
    <dbReference type="NCBI Taxonomy" id="326476"/>
    <lineage>
        <taxon>Bacteria</taxon>
        <taxon>Pseudomonadati</taxon>
        <taxon>Pseudomonadota</taxon>
        <taxon>Betaproteobacteria</taxon>
        <taxon>Burkholderiales</taxon>
        <taxon>Burkholderiaceae</taxon>
        <taxon>Caballeronia</taxon>
    </lineage>
</organism>
<feature type="domain" description="HTH gntR-type" evidence="4">
    <location>
        <begin position="15"/>
        <end position="83"/>
    </location>
</feature>
<evidence type="ECO:0000256" key="3">
    <source>
        <dbReference type="ARBA" id="ARBA00023163"/>
    </source>
</evidence>
<reference evidence="5" key="1">
    <citation type="submission" date="2016-01" db="EMBL/GenBank/DDBJ databases">
        <authorList>
            <person name="Peeters C."/>
        </authorList>
    </citation>
    <scope>NUCLEOTIDE SEQUENCE [LARGE SCALE GENOMIC DNA]</scope>
    <source>
        <strain evidence="5">LMG 22940</strain>
    </source>
</reference>
<dbReference type="InterPro" id="IPR036388">
    <property type="entry name" value="WH-like_DNA-bd_sf"/>
</dbReference>
<evidence type="ECO:0000313" key="5">
    <source>
        <dbReference type="EMBL" id="SAL85517.1"/>
    </source>
</evidence>
<dbReference type="InterPro" id="IPR036390">
    <property type="entry name" value="WH_DNA-bd_sf"/>
</dbReference>
<dbReference type="Pfam" id="PF00392">
    <property type="entry name" value="GntR"/>
    <property type="match status" value="1"/>
</dbReference>
<dbReference type="SUPFAM" id="SSF46785">
    <property type="entry name" value="Winged helix' DNA-binding domain"/>
    <property type="match status" value="1"/>
</dbReference>
<dbReference type="Gene3D" id="1.10.10.10">
    <property type="entry name" value="Winged helix-like DNA-binding domain superfamily/Winged helix DNA-binding domain"/>
    <property type="match status" value="1"/>
</dbReference>
<proteinExistence type="predicted"/>
<dbReference type="InterPro" id="IPR050679">
    <property type="entry name" value="Bact_HTH_transcr_reg"/>
</dbReference>
<dbReference type="SUPFAM" id="SSF64288">
    <property type="entry name" value="Chorismate lyase-like"/>
    <property type="match status" value="1"/>
</dbReference>
<dbReference type="Pfam" id="PF07702">
    <property type="entry name" value="UTRA"/>
    <property type="match status" value="1"/>
</dbReference>
<dbReference type="GO" id="GO:0045892">
    <property type="term" value="P:negative regulation of DNA-templated transcription"/>
    <property type="evidence" value="ECO:0007669"/>
    <property type="project" value="TreeGrafter"/>
</dbReference>
<dbReference type="SMART" id="SM00866">
    <property type="entry name" value="UTRA"/>
    <property type="match status" value="1"/>
</dbReference>
<keyword evidence="6" id="KW-1185">Reference proteome</keyword>
<dbReference type="GO" id="GO:0003700">
    <property type="term" value="F:DNA-binding transcription factor activity"/>
    <property type="evidence" value="ECO:0007669"/>
    <property type="project" value="InterPro"/>
</dbReference>
<dbReference type="Proteomes" id="UP000054770">
    <property type="component" value="Unassembled WGS sequence"/>
</dbReference>
<dbReference type="PANTHER" id="PTHR44846">
    <property type="entry name" value="MANNOSYL-D-GLYCERATE TRANSPORT/METABOLISM SYSTEM REPRESSOR MNGR-RELATED"/>
    <property type="match status" value="1"/>
</dbReference>
<dbReference type="PROSITE" id="PS50949">
    <property type="entry name" value="HTH_GNTR"/>
    <property type="match status" value="1"/>
</dbReference>
<dbReference type="GO" id="GO:0003677">
    <property type="term" value="F:DNA binding"/>
    <property type="evidence" value="ECO:0007669"/>
    <property type="project" value="UniProtKB-KW"/>
</dbReference>
<dbReference type="InterPro" id="IPR011663">
    <property type="entry name" value="UTRA"/>
</dbReference>
<evidence type="ECO:0000313" key="6">
    <source>
        <dbReference type="Proteomes" id="UP000054770"/>
    </source>
</evidence>
<evidence type="ECO:0000256" key="2">
    <source>
        <dbReference type="ARBA" id="ARBA00023125"/>
    </source>
</evidence>
<gene>
    <name evidence="5" type="ORF">AWB68_07708</name>
</gene>
<dbReference type="SMART" id="SM00345">
    <property type="entry name" value="HTH_GNTR"/>
    <property type="match status" value="1"/>
</dbReference>
<keyword evidence="2" id="KW-0238">DNA-binding</keyword>
<dbReference type="RefSeq" id="WP_235028742.1">
    <property type="nucleotide sequence ID" value="NZ_FCON02000191.1"/>
</dbReference>
<accession>A0A158KWP9</accession>
<dbReference type="EMBL" id="FCON02000191">
    <property type="protein sequence ID" value="SAL85517.1"/>
    <property type="molecule type" value="Genomic_DNA"/>
</dbReference>
<dbReference type="InterPro" id="IPR000524">
    <property type="entry name" value="Tscrpt_reg_HTH_GntR"/>
</dbReference>
<evidence type="ECO:0000256" key="1">
    <source>
        <dbReference type="ARBA" id="ARBA00023015"/>
    </source>
</evidence>
<dbReference type="PANTHER" id="PTHR44846:SF1">
    <property type="entry name" value="MANNOSYL-D-GLYCERATE TRANSPORT_METABOLISM SYSTEM REPRESSOR MNGR-RELATED"/>
    <property type="match status" value="1"/>
</dbReference>
<name>A0A158KWP9_9BURK</name>
<dbReference type="PRINTS" id="PR00035">
    <property type="entry name" value="HTHGNTR"/>
</dbReference>
<sequence length="277" mass="30894">MTTPVTPSLHRTKGTSLHRQMFLVLRERIVTGRYPADSLIPTEEDLCNHFGVSRITVRRALNDLEVAGYLRRKQGLGTFVSSDLPAAREAATLNFVEALHKSAEETRVEVLSVEKTVPPPTIAEQMHLAPDVRAVHAMRLRRIGDVPVMVSDAWVPEQFAKSITATTLKKHAMYEILLSQGIEFGRVIQEVTAFAADPTFARWLDTEVGVPLLRLSRIVYDGARTPVQHLTLTVNPEHSRIVVDMMADSMNTLRTGQLVHDVPRPSAVGKKRAPSRR</sequence>
<evidence type="ECO:0000259" key="4">
    <source>
        <dbReference type="PROSITE" id="PS50949"/>
    </source>
</evidence>
<dbReference type="CDD" id="cd07377">
    <property type="entry name" value="WHTH_GntR"/>
    <property type="match status" value="1"/>
</dbReference>
<comment type="caution">
    <text evidence="5">The sequence shown here is derived from an EMBL/GenBank/DDBJ whole genome shotgun (WGS) entry which is preliminary data.</text>
</comment>
<dbReference type="AlphaFoldDB" id="A0A158KWP9"/>
<dbReference type="Gene3D" id="3.40.1410.10">
    <property type="entry name" value="Chorismate lyase-like"/>
    <property type="match status" value="1"/>
</dbReference>
<protein>
    <submittedName>
        <fullName evidence="5">GntR family transcriptional regulator</fullName>
    </submittedName>
</protein>
<dbReference type="InterPro" id="IPR028978">
    <property type="entry name" value="Chorismate_lyase_/UTRA_dom_sf"/>
</dbReference>
<keyword evidence="1" id="KW-0805">Transcription regulation</keyword>
<keyword evidence="3" id="KW-0804">Transcription</keyword>